<reference evidence="1" key="1">
    <citation type="submission" date="2020-06" db="EMBL/GenBank/DDBJ databases">
        <authorList>
            <person name="Li T."/>
            <person name="Hu X."/>
            <person name="Zhang T."/>
            <person name="Song X."/>
            <person name="Zhang H."/>
            <person name="Dai N."/>
            <person name="Sheng W."/>
            <person name="Hou X."/>
            <person name="Wei L."/>
        </authorList>
    </citation>
    <scope>NUCLEOTIDE SEQUENCE</scope>
    <source>
        <strain evidence="1">G02</strain>
        <tissue evidence="1">Leaf</tissue>
    </source>
</reference>
<protein>
    <submittedName>
        <fullName evidence="1">Mitochondrial protein</fullName>
    </submittedName>
</protein>
<comment type="caution">
    <text evidence="1">The sequence shown here is derived from an EMBL/GenBank/DDBJ whole genome shotgun (WGS) entry which is preliminary data.</text>
</comment>
<proteinExistence type="predicted"/>
<sequence length="110" mass="12891">MAVDLFWNDGERRKVHWLAWDKLCSSKLDGGLGFLNLEAFNLALLAKQLWRLLTWPDCLVSKVLKAKYFPRNHLFDAKVGTRPSYTWRSIIAAREFTIGMPLANWYRTFN</sequence>
<evidence type="ECO:0000313" key="1">
    <source>
        <dbReference type="EMBL" id="KAL0298304.1"/>
    </source>
</evidence>
<reference evidence="1" key="2">
    <citation type="journal article" date="2024" name="Plant">
        <title>Genomic evolution and insights into agronomic trait innovations of Sesamum species.</title>
        <authorList>
            <person name="Miao H."/>
            <person name="Wang L."/>
            <person name="Qu L."/>
            <person name="Liu H."/>
            <person name="Sun Y."/>
            <person name="Le M."/>
            <person name="Wang Q."/>
            <person name="Wei S."/>
            <person name="Zheng Y."/>
            <person name="Lin W."/>
            <person name="Duan Y."/>
            <person name="Cao H."/>
            <person name="Xiong S."/>
            <person name="Wang X."/>
            <person name="Wei L."/>
            <person name="Li C."/>
            <person name="Ma Q."/>
            <person name="Ju M."/>
            <person name="Zhao R."/>
            <person name="Li G."/>
            <person name="Mu C."/>
            <person name="Tian Q."/>
            <person name="Mei H."/>
            <person name="Zhang T."/>
            <person name="Gao T."/>
            <person name="Zhang H."/>
        </authorList>
    </citation>
    <scope>NUCLEOTIDE SEQUENCE</scope>
    <source>
        <strain evidence="1">G02</strain>
    </source>
</reference>
<name>A0AAW2JUV4_SESRA</name>
<organism evidence="1">
    <name type="scientific">Sesamum radiatum</name>
    <name type="common">Black benniseed</name>
    <dbReference type="NCBI Taxonomy" id="300843"/>
    <lineage>
        <taxon>Eukaryota</taxon>
        <taxon>Viridiplantae</taxon>
        <taxon>Streptophyta</taxon>
        <taxon>Embryophyta</taxon>
        <taxon>Tracheophyta</taxon>
        <taxon>Spermatophyta</taxon>
        <taxon>Magnoliopsida</taxon>
        <taxon>eudicotyledons</taxon>
        <taxon>Gunneridae</taxon>
        <taxon>Pentapetalae</taxon>
        <taxon>asterids</taxon>
        <taxon>lamiids</taxon>
        <taxon>Lamiales</taxon>
        <taxon>Pedaliaceae</taxon>
        <taxon>Sesamum</taxon>
    </lineage>
</organism>
<dbReference type="AlphaFoldDB" id="A0AAW2JUV4"/>
<accession>A0AAW2JUV4</accession>
<dbReference type="EMBL" id="JACGWJ010000031">
    <property type="protein sequence ID" value="KAL0298304.1"/>
    <property type="molecule type" value="Genomic_DNA"/>
</dbReference>
<gene>
    <name evidence="1" type="ORF">Sradi_6490200</name>
</gene>